<sequence length="525" mass="59237">MDSSDHNVIVTEQLKSIYFKSQNAVLLESGVILTSDYESPAIRQIESISTQKEIQDSLEEQGIRIRIQRAPAKEILRLIEQISDKKNDFAATTVGEGFSENAHDTLQQAIKKRASDIHIELFPNETRIEVRVDGLMMPLQKPIPEFEYGNRLIGYLFNELAINTDGDFYVNKPNNGKIHISLDTPMKDESGNETWVKRDTQWRISYIPANGGGQCTLRWTNAEVEVRTFEQMGWEKGHEELIESFNRSSAGVCLVAGQVGSGKSTTIARCLENLKRQGRSINTIEDPVEYNLGIIQTSINQSEKQDNALFEYARLLLRHDVDIEMHGEVRDHNDALMACRKGETGQLMFSTIHTSSALGIAHTLHEQMGIPTALIAAPNLMKLWVYQTLVRTLCPHCSLDANAAQAHLTEKQKQQFSDWLSTQTQPVTDVRFKNPLGCSECNGGEHGRTALVEMIALDDEDRAFIIKKDWLGWQTALKEKGFKSIADHANLKIRRGLIDLFTASEKVDGLIPVNTRTLYKNLWKE</sequence>
<protein>
    <submittedName>
        <fullName evidence="5">Exonuclease SbcC</fullName>
    </submittedName>
</protein>
<accession>A0ABD7SRN2</accession>
<evidence type="ECO:0000313" key="6">
    <source>
        <dbReference type="Proteomes" id="UP000323819"/>
    </source>
</evidence>
<dbReference type="Gene3D" id="3.40.50.300">
    <property type="entry name" value="P-loop containing nucleotide triphosphate hydrolases"/>
    <property type="match status" value="1"/>
</dbReference>
<dbReference type="GO" id="GO:0004527">
    <property type="term" value="F:exonuclease activity"/>
    <property type="evidence" value="ECO:0007669"/>
    <property type="project" value="UniProtKB-KW"/>
</dbReference>
<evidence type="ECO:0000313" key="5">
    <source>
        <dbReference type="EMBL" id="TXX67512.1"/>
    </source>
</evidence>
<dbReference type="EMBL" id="VSIJ01000002">
    <property type="protein sequence ID" value="TXX67512.1"/>
    <property type="molecule type" value="Genomic_DNA"/>
</dbReference>
<organism evidence="5 6">
    <name type="scientific">Vibrio cholerae</name>
    <dbReference type="NCBI Taxonomy" id="666"/>
    <lineage>
        <taxon>Bacteria</taxon>
        <taxon>Pseudomonadati</taxon>
        <taxon>Pseudomonadota</taxon>
        <taxon>Gammaproteobacteria</taxon>
        <taxon>Vibrionales</taxon>
        <taxon>Vibrionaceae</taxon>
        <taxon>Vibrio</taxon>
    </lineage>
</organism>
<dbReference type="PANTHER" id="PTHR30258">
    <property type="entry name" value="TYPE II SECRETION SYSTEM PROTEIN GSPE-RELATED"/>
    <property type="match status" value="1"/>
</dbReference>
<dbReference type="PANTHER" id="PTHR30258:SF1">
    <property type="entry name" value="PROTEIN TRANSPORT PROTEIN HOFB HOMOLOG"/>
    <property type="match status" value="1"/>
</dbReference>
<keyword evidence="3" id="KW-0067">ATP-binding</keyword>
<dbReference type="Proteomes" id="UP000323819">
    <property type="component" value="Unassembled WGS sequence"/>
</dbReference>
<evidence type="ECO:0000256" key="3">
    <source>
        <dbReference type="ARBA" id="ARBA00022840"/>
    </source>
</evidence>
<dbReference type="AlphaFoldDB" id="A0ABD7SRN2"/>
<dbReference type="SUPFAM" id="SSF52540">
    <property type="entry name" value="P-loop containing nucleoside triphosphate hydrolases"/>
    <property type="match status" value="1"/>
</dbReference>
<name>A0ABD7SRN2_VIBCL</name>
<keyword evidence="5" id="KW-0378">Hydrolase</keyword>
<keyword evidence="5" id="KW-0540">Nuclease</keyword>
<evidence type="ECO:0000256" key="1">
    <source>
        <dbReference type="ARBA" id="ARBA00006611"/>
    </source>
</evidence>
<dbReference type="InterPro" id="IPR027417">
    <property type="entry name" value="P-loop_NTPase"/>
</dbReference>
<gene>
    <name evidence="5" type="ORF">FXF03_00655</name>
</gene>
<reference evidence="5 6" key="1">
    <citation type="submission" date="2019-06" db="EMBL/GenBank/DDBJ databases">
        <title>Vibrio cholerae phylogeny based on whole-genome sequencing reveals genetic diversity and population strucutre.</title>
        <authorList>
            <person name="Zhiqiu Y."/>
            <person name="Bin L."/>
            <person name="Lingyan J."/>
        </authorList>
    </citation>
    <scope>NUCLEOTIDE SEQUENCE [LARGE SCALE GENOMIC DNA]</scope>
    <source>
        <strain evidence="5 6">N2814</strain>
    </source>
</reference>
<dbReference type="Gene3D" id="3.30.450.90">
    <property type="match status" value="1"/>
</dbReference>
<keyword evidence="5" id="KW-0269">Exonuclease</keyword>
<feature type="domain" description="Bacterial type II secretion system protein E" evidence="4">
    <location>
        <begin position="103"/>
        <end position="498"/>
    </location>
</feature>
<keyword evidence="2" id="KW-0547">Nucleotide-binding</keyword>
<dbReference type="Pfam" id="PF00437">
    <property type="entry name" value="T2SSE"/>
    <property type="match status" value="1"/>
</dbReference>
<proteinExistence type="inferred from homology"/>
<dbReference type="InterPro" id="IPR001482">
    <property type="entry name" value="T2SS/T4SS_dom"/>
</dbReference>
<comment type="caution">
    <text evidence="5">The sequence shown here is derived from an EMBL/GenBank/DDBJ whole genome shotgun (WGS) entry which is preliminary data.</text>
</comment>
<dbReference type="RefSeq" id="WP_148521257.1">
    <property type="nucleotide sequence ID" value="NZ_JAMXOG010000014.1"/>
</dbReference>
<dbReference type="GO" id="GO:0005524">
    <property type="term" value="F:ATP binding"/>
    <property type="evidence" value="ECO:0007669"/>
    <property type="project" value="UniProtKB-KW"/>
</dbReference>
<evidence type="ECO:0000256" key="2">
    <source>
        <dbReference type="ARBA" id="ARBA00022741"/>
    </source>
</evidence>
<comment type="similarity">
    <text evidence="1">Belongs to the GSP E family.</text>
</comment>
<evidence type="ECO:0000259" key="4">
    <source>
        <dbReference type="Pfam" id="PF00437"/>
    </source>
</evidence>